<dbReference type="Proteomes" id="UP000033489">
    <property type="component" value="Unassembled WGS sequence"/>
</dbReference>
<dbReference type="InterPro" id="IPR011990">
    <property type="entry name" value="TPR-like_helical_dom_sf"/>
</dbReference>
<protein>
    <recommendedName>
        <fullName evidence="3">Tetratricopeptide repeat protein</fullName>
    </recommendedName>
</protein>
<name>A0A0F2DX00_9STRE</name>
<sequence>MNLDAVNPELESKINDLVCEAYSKSFSEQEKLLKEAFELIPKPVTQWAHPTTMVTIALFELYYKHQKYEHAEEWLTIALSVADLGTTNAGTYLLGGIFYYDIEKYDDAYQYFDIAYNDAGYYPFSIEDKKYWQFYKQRKEELNPKKKNKK</sequence>
<organism evidence="1 2">
    <name type="scientific">Streptococcus infantis</name>
    <dbReference type="NCBI Taxonomy" id="68892"/>
    <lineage>
        <taxon>Bacteria</taxon>
        <taxon>Bacillati</taxon>
        <taxon>Bacillota</taxon>
        <taxon>Bacilli</taxon>
        <taxon>Lactobacillales</taxon>
        <taxon>Streptococcaceae</taxon>
        <taxon>Streptococcus</taxon>
    </lineage>
</organism>
<dbReference type="Gene3D" id="1.25.40.10">
    <property type="entry name" value="Tetratricopeptide repeat domain"/>
    <property type="match status" value="1"/>
</dbReference>
<dbReference type="PATRIC" id="fig|28037.216.peg.1524"/>
<dbReference type="SUPFAM" id="SSF48452">
    <property type="entry name" value="TPR-like"/>
    <property type="match status" value="1"/>
</dbReference>
<reference evidence="1 2" key="1">
    <citation type="submission" date="2015-02" db="EMBL/GenBank/DDBJ databases">
        <title>Evolution of amylase-binding proteins of oral streptococcal species.</title>
        <authorList>
            <person name="Haase E.M."/>
        </authorList>
    </citation>
    <scope>NUCLEOTIDE SEQUENCE [LARGE SCALE GENOMIC DNA]</scope>
    <source>
        <strain evidence="1 2">UC921A</strain>
    </source>
</reference>
<evidence type="ECO:0000313" key="2">
    <source>
        <dbReference type="Proteomes" id="UP000033489"/>
    </source>
</evidence>
<gene>
    <name evidence="1" type="ORF">TZ94_01562</name>
</gene>
<dbReference type="AlphaFoldDB" id="A0A0F2DX00"/>
<comment type="caution">
    <text evidence="1">The sequence shown here is derived from an EMBL/GenBank/DDBJ whole genome shotgun (WGS) entry which is preliminary data.</text>
</comment>
<proteinExistence type="predicted"/>
<evidence type="ECO:0000313" key="1">
    <source>
        <dbReference type="EMBL" id="KJQ74041.1"/>
    </source>
</evidence>
<dbReference type="RefSeq" id="WP_045615771.1">
    <property type="nucleotide sequence ID" value="NZ_JYGT01000010.1"/>
</dbReference>
<accession>A0A0F2DX00</accession>
<evidence type="ECO:0008006" key="3">
    <source>
        <dbReference type="Google" id="ProtNLM"/>
    </source>
</evidence>
<dbReference type="EMBL" id="JYGT01000010">
    <property type="protein sequence ID" value="KJQ74041.1"/>
    <property type="molecule type" value="Genomic_DNA"/>
</dbReference>
<dbReference type="OrthoDB" id="2611420at2"/>